<dbReference type="InterPro" id="IPR051095">
    <property type="entry name" value="Dros_DevTransReg"/>
</dbReference>
<evidence type="ECO:0000256" key="3">
    <source>
        <dbReference type="SAM" id="MobiDB-lite"/>
    </source>
</evidence>
<evidence type="ECO:0000313" key="4">
    <source>
        <dbReference type="EnsemblMetazoa" id="ASTEI00174-PA"/>
    </source>
</evidence>
<dbReference type="VEuPathDB" id="VectorBase:ASTEI00174"/>
<dbReference type="Pfam" id="PF00651">
    <property type="entry name" value="BTB"/>
    <property type="match status" value="1"/>
</dbReference>
<feature type="region of interest" description="Disordered" evidence="3">
    <location>
        <begin position="224"/>
        <end position="259"/>
    </location>
</feature>
<name>A0A182XVD8_ANOST</name>
<organism evidence="4 5">
    <name type="scientific">Anopheles stephensi</name>
    <name type="common">Indo-Pakistan malaria mosquito</name>
    <dbReference type="NCBI Taxonomy" id="30069"/>
    <lineage>
        <taxon>Eukaryota</taxon>
        <taxon>Metazoa</taxon>
        <taxon>Ecdysozoa</taxon>
        <taxon>Arthropoda</taxon>
        <taxon>Hexapoda</taxon>
        <taxon>Insecta</taxon>
        <taxon>Pterygota</taxon>
        <taxon>Neoptera</taxon>
        <taxon>Endopterygota</taxon>
        <taxon>Diptera</taxon>
        <taxon>Nematocera</taxon>
        <taxon>Culicoidea</taxon>
        <taxon>Culicidae</taxon>
        <taxon>Anophelinae</taxon>
        <taxon>Anopheles</taxon>
    </lineage>
</organism>
<reference evidence="5" key="1">
    <citation type="journal article" date="2014" name="Genome Biol.">
        <title>Genome analysis of a major urban malaria vector mosquito, Anopheles stephensi.</title>
        <authorList>
            <person name="Jiang X."/>
            <person name="Peery A."/>
            <person name="Hall A.B."/>
            <person name="Sharma A."/>
            <person name="Chen X.G."/>
            <person name="Waterhouse R.M."/>
            <person name="Komissarov A."/>
            <person name="Riehle M.M."/>
            <person name="Shouche Y."/>
            <person name="Sharakhova M.V."/>
            <person name="Lawson D."/>
            <person name="Pakpour N."/>
            <person name="Arensburger P."/>
            <person name="Davidson V.L."/>
            <person name="Eiglmeier K."/>
            <person name="Emrich S."/>
            <person name="George P."/>
            <person name="Kennedy R.C."/>
            <person name="Mane S.P."/>
            <person name="Maslen G."/>
            <person name="Oringanje C."/>
            <person name="Qi Y."/>
            <person name="Settlage R."/>
            <person name="Tojo M."/>
            <person name="Tubio J.M."/>
            <person name="Unger M.F."/>
            <person name="Wang B."/>
            <person name="Vernick K.D."/>
            <person name="Ribeiro J.M."/>
            <person name="James A.A."/>
            <person name="Michel K."/>
            <person name="Riehle M.A."/>
            <person name="Luckhart S."/>
            <person name="Sharakhov I.V."/>
            <person name="Tu Z."/>
        </authorList>
    </citation>
    <scope>NUCLEOTIDE SEQUENCE [LARGE SCALE GENOMIC DNA]</scope>
    <source>
        <strain evidence="5">Indian</strain>
    </source>
</reference>
<sequence>MNTADHYYNIDNTKSFSNFHSDLKKSRLEEHLVDVTIVCESRKLYAHRIVLSLGSKFFKAILNEHPCGNSIIVLKNIKYDDMSSILDILYVGDAKVKASQLKSFIDTGVFLKVRGFASLLPYLKDDGVDLPNLLAACSAVHQCSNAMQQRSETVDMPIFSEIVPLQLYQIKSYQTTINDKCVVAASTPHSADDTSNDSANLSPGSSVIQHANYAQSIVPIIDSESEYGDNQPSEFPYYAGVGSDGTPARSPSMQWTTTE</sequence>
<feature type="compositionally biased region" description="Polar residues" evidence="3">
    <location>
        <begin position="249"/>
        <end position="259"/>
    </location>
</feature>
<dbReference type="EnsemblMetazoa" id="ASTEI00174-RA">
    <property type="protein sequence ID" value="ASTEI00174-PA"/>
    <property type="gene ID" value="ASTEI00174"/>
</dbReference>
<dbReference type="SMART" id="SM00225">
    <property type="entry name" value="BTB"/>
    <property type="match status" value="1"/>
</dbReference>
<keyword evidence="5" id="KW-1185">Reference proteome</keyword>
<dbReference type="PANTHER" id="PTHR23110">
    <property type="entry name" value="BTB DOMAIN TRANSCRIPTION FACTOR"/>
    <property type="match status" value="1"/>
</dbReference>
<evidence type="ECO:0000256" key="1">
    <source>
        <dbReference type="ARBA" id="ARBA00004123"/>
    </source>
</evidence>
<accession>A0A182XVD8</accession>
<dbReference type="SUPFAM" id="SSF54695">
    <property type="entry name" value="POZ domain"/>
    <property type="match status" value="1"/>
</dbReference>
<keyword evidence="2" id="KW-0539">Nucleus</keyword>
<dbReference type="VEuPathDB" id="VectorBase:ASTE011062"/>
<dbReference type="Proteomes" id="UP000076408">
    <property type="component" value="Unassembled WGS sequence"/>
</dbReference>
<dbReference type="STRING" id="30069.A0A182XVD8"/>
<protein>
    <submittedName>
        <fullName evidence="4">BTB domain-containing protein</fullName>
    </submittedName>
</protein>
<dbReference type="VEuPathDB" id="VectorBase:ASTEI20_038848"/>
<evidence type="ECO:0000256" key="2">
    <source>
        <dbReference type="ARBA" id="ARBA00023242"/>
    </source>
</evidence>
<dbReference type="InterPro" id="IPR011333">
    <property type="entry name" value="SKP1/BTB/POZ_sf"/>
</dbReference>
<dbReference type="OMA" id="ENQRIEM"/>
<dbReference type="InterPro" id="IPR000210">
    <property type="entry name" value="BTB/POZ_dom"/>
</dbReference>
<dbReference type="GO" id="GO:0005634">
    <property type="term" value="C:nucleus"/>
    <property type="evidence" value="ECO:0007669"/>
    <property type="project" value="UniProtKB-SubCell"/>
</dbReference>
<evidence type="ECO:0000313" key="5">
    <source>
        <dbReference type="Proteomes" id="UP000076408"/>
    </source>
</evidence>
<dbReference type="GO" id="GO:0006357">
    <property type="term" value="P:regulation of transcription by RNA polymerase II"/>
    <property type="evidence" value="ECO:0007669"/>
    <property type="project" value="TreeGrafter"/>
</dbReference>
<dbReference type="PANTHER" id="PTHR23110:SF106">
    <property type="entry name" value="FI01104P"/>
    <property type="match status" value="1"/>
</dbReference>
<reference evidence="4" key="2">
    <citation type="submission" date="2020-05" db="UniProtKB">
        <authorList>
            <consortium name="EnsemblMetazoa"/>
        </authorList>
    </citation>
    <scope>IDENTIFICATION</scope>
    <source>
        <strain evidence="4">Indian</strain>
    </source>
</reference>
<dbReference type="AlphaFoldDB" id="A0A182XVD8"/>
<comment type="subcellular location">
    <subcellularLocation>
        <location evidence="1">Nucleus</location>
    </subcellularLocation>
</comment>
<dbReference type="Gene3D" id="3.30.710.10">
    <property type="entry name" value="Potassium Channel Kv1.1, Chain A"/>
    <property type="match status" value="1"/>
</dbReference>
<proteinExistence type="predicted"/>
<dbReference type="PROSITE" id="PS50097">
    <property type="entry name" value="BTB"/>
    <property type="match status" value="1"/>
</dbReference>